<dbReference type="Proteomes" id="UP001642360">
    <property type="component" value="Unassembled WGS sequence"/>
</dbReference>
<evidence type="ECO:0000313" key="1">
    <source>
        <dbReference type="EMBL" id="CAK9174263.1"/>
    </source>
</evidence>
<organism evidence="1 2">
    <name type="scientific">Ilex paraguariensis</name>
    <name type="common">yerba mate</name>
    <dbReference type="NCBI Taxonomy" id="185542"/>
    <lineage>
        <taxon>Eukaryota</taxon>
        <taxon>Viridiplantae</taxon>
        <taxon>Streptophyta</taxon>
        <taxon>Embryophyta</taxon>
        <taxon>Tracheophyta</taxon>
        <taxon>Spermatophyta</taxon>
        <taxon>Magnoliopsida</taxon>
        <taxon>eudicotyledons</taxon>
        <taxon>Gunneridae</taxon>
        <taxon>Pentapetalae</taxon>
        <taxon>asterids</taxon>
        <taxon>campanulids</taxon>
        <taxon>Aquifoliales</taxon>
        <taxon>Aquifoliaceae</taxon>
        <taxon>Ilex</taxon>
    </lineage>
</organism>
<dbReference type="EMBL" id="CAUOFW020006314">
    <property type="protein sequence ID" value="CAK9174263.1"/>
    <property type="molecule type" value="Genomic_DNA"/>
</dbReference>
<accession>A0ABC8TXP6</accession>
<gene>
    <name evidence="1" type="ORF">ILEXP_LOCUS43994</name>
</gene>
<dbReference type="AlphaFoldDB" id="A0ABC8TXP6"/>
<protein>
    <submittedName>
        <fullName evidence="1">Uncharacterized protein</fullName>
    </submittedName>
</protein>
<name>A0ABC8TXP6_9AQUA</name>
<proteinExistence type="predicted"/>
<keyword evidence="2" id="KW-1185">Reference proteome</keyword>
<comment type="caution">
    <text evidence="1">The sequence shown here is derived from an EMBL/GenBank/DDBJ whole genome shotgun (WGS) entry which is preliminary data.</text>
</comment>
<sequence length="66" mass="7252">MSRIDNGEGETDVSISKLKVAPIRGEKIVDVKECVGSAVKGKVQYCCCNNIYCFDTKQDCLDLCDC</sequence>
<reference evidence="1 2" key="1">
    <citation type="submission" date="2024-02" db="EMBL/GenBank/DDBJ databases">
        <authorList>
            <person name="Vignale AGUSTIN F."/>
            <person name="Sosa J E."/>
            <person name="Modenutti C."/>
        </authorList>
    </citation>
    <scope>NUCLEOTIDE SEQUENCE [LARGE SCALE GENOMIC DNA]</scope>
</reference>
<evidence type="ECO:0000313" key="2">
    <source>
        <dbReference type="Proteomes" id="UP001642360"/>
    </source>
</evidence>